<keyword evidence="4" id="KW-1185">Reference proteome</keyword>
<keyword evidence="3" id="KW-0808">Transferase</keyword>
<evidence type="ECO:0000313" key="3">
    <source>
        <dbReference type="EMBL" id="MCO5725827.1"/>
    </source>
</evidence>
<dbReference type="RefSeq" id="WP_252742199.1">
    <property type="nucleotide sequence ID" value="NZ_JAMXIB010000013.1"/>
</dbReference>
<feature type="chain" id="PRO_5046231371" evidence="1">
    <location>
        <begin position="22"/>
        <end position="226"/>
    </location>
</feature>
<dbReference type="EMBL" id="JAMXIB010000013">
    <property type="protein sequence ID" value="MCO5725827.1"/>
    <property type="molecule type" value="Genomic_DNA"/>
</dbReference>
<name>A0ABT1B1N7_9FLAO</name>
<dbReference type="GO" id="GO:0008168">
    <property type="term" value="F:methyltransferase activity"/>
    <property type="evidence" value="ECO:0007669"/>
    <property type="project" value="UniProtKB-KW"/>
</dbReference>
<evidence type="ECO:0000313" key="4">
    <source>
        <dbReference type="Proteomes" id="UP001206312"/>
    </source>
</evidence>
<gene>
    <name evidence="3" type="ORF">NG653_13245</name>
</gene>
<comment type="caution">
    <text evidence="3">The sequence shown here is derived from an EMBL/GenBank/DDBJ whole genome shotgun (WGS) entry which is preliminary data.</text>
</comment>
<dbReference type="Pfam" id="PF13649">
    <property type="entry name" value="Methyltransf_25"/>
    <property type="match status" value="1"/>
</dbReference>
<dbReference type="InterPro" id="IPR041698">
    <property type="entry name" value="Methyltransf_25"/>
</dbReference>
<evidence type="ECO:0000256" key="1">
    <source>
        <dbReference type="SAM" id="SignalP"/>
    </source>
</evidence>
<evidence type="ECO:0000259" key="2">
    <source>
        <dbReference type="Pfam" id="PF13649"/>
    </source>
</evidence>
<keyword evidence="3" id="KW-0489">Methyltransferase</keyword>
<dbReference type="SUPFAM" id="SSF53335">
    <property type="entry name" value="S-adenosyl-L-methionine-dependent methyltransferases"/>
    <property type="match status" value="1"/>
</dbReference>
<accession>A0ABT1B1N7</accession>
<protein>
    <submittedName>
        <fullName evidence="3">Class I SAM-dependent methyltransferase</fullName>
    </submittedName>
</protein>
<feature type="domain" description="Methyltransferase" evidence="2">
    <location>
        <begin position="70"/>
        <end position="160"/>
    </location>
</feature>
<reference evidence="3 4" key="1">
    <citation type="submission" date="2022-06" db="EMBL/GenBank/DDBJ databases">
        <authorList>
            <person name="Xuan X."/>
        </authorList>
    </citation>
    <scope>NUCLEOTIDE SEQUENCE [LARGE SCALE GENOMIC DNA]</scope>
    <source>
        <strain evidence="3 4">2V75</strain>
    </source>
</reference>
<dbReference type="CDD" id="cd02440">
    <property type="entry name" value="AdoMet_MTases"/>
    <property type="match status" value="1"/>
</dbReference>
<proteinExistence type="predicted"/>
<dbReference type="Proteomes" id="UP001206312">
    <property type="component" value="Unassembled WGS sequence"/>
</dbReference>
<feature type="signal peptide" evidence="1">
    <location>
        <begin position="1"/>
        <end position="21"/>
    </location>
</feature>
<dbReference type="GO" id="GO:0032259">
    <property type="term" value="P:methylation"/>
    <property type="evidence" value="ECO:0007669"/>
    <property type="project" value="UniProtKB-KW"/>
</dbReference>
<organism evidence="3 4">
    <name type="scientific">Robiginitalea marina</name>
    <dbReference type="NCBI Taxonomy" id="2954105"/>
    <lineage>
        <taxon>Bacteria</taxon>
        <taxon>Pseudomonadati</taxon>
        <taxon>Bacteroidota</taxon>
        <taxon>Flavobacteriia</taxon>
        <taxon>Flavobacteriales</taxon>
        <taxon>Flavobacteriaceae</taxon>
        <taxon>Robiginitalea</taxon>
    </lineage>
</organism>
<dbReference type="InterPro" id="IPR029063">
    <property type="entry name" value="SAM-dependent_MTases_sf"/>
</dbReference>
<keyword evidence="1" id="KW-0732">Signal</keyword>
<sequence length="226" mass="25327">MNTLKMTFTLLALACSGLVAAQTMTLEERNERIRERWNRSLVDNEKYIFNKQPNQLLANTIEAVTPGTALVVAMGQGRNALHLARKGWEVTGFDLADKAVAYAMDQAAKEGLELTTYIESYEVFDYGTEQWDLITWLYGGCLQGIEGITGTLKEALKPGGLFVFEFFHREAGIGMGRPDFGCVAGSVRERFEKKGGFEVLLYEETMGMADYGMDEQKLIYMVLTKK</sequence>
<dbReference type="Gene3D" id="3.40.50.150">
    <property type="entry name" value="Vaccinia Virus protein VP39"/>
    <property type="match status" value="1"/>
</dbReference>